<proteinExistence type="predicted"/>
<comment type="caution">
    <text evidence="9">The sequence shown here is derived from an EMBL/GenBank/DDBJ whole genome shotgun (WGS) entry which is preliminary data.</text>
</comment>
<feature type="domain" description="Sigma-54 factor interaction" evidence="6">
    <location>
        <begin position="137"/>
        <end position="366"/>
    </location>
</feature>
<dbReference type="EMBL" id="BDFE01000016">
    <property type="protein sequence ID" value="GAU08925.1"/>
    <property type="molecule type" value="Genomic_DNA"/>
</dbReference>
<name>A0A194AI70_9BACT</name>
<evidence type="ECO:0000259" key="6">
    <source>
        <dbReference type="PROSITE" id="PS50045"/>
    </source>
</evidence>
<sequence>MHFPKELPCEAILDSIGDGVFTVDLEWNITYFNTAASRITKIAPEDARGRKCWEVFRSSICDGACALGRSMEQQQPIANKSIFIIRPDGKKIPVSISAAPLHDRQGRIIGGVETFRDLSAIAQMRRSLRGKYTFEDIVGKSPAISKIFAILPQIAKNPATVLLTGESGTGKELFARAIHNLSPRKSGPLVCVNCGALPENLLESELFGYKAGAFTDAKKDKPGRFKLAHGGTLFLDEIGDMPLSIQVKLLRVLQEKTYEPLGATRSEKTDVRIIAASNKNLMDLVQQERFRLDLYYRLNVVQLELPPLRKRREDLPLLIDHFIQRLNLLQGKDILGVSEDVLALLMRCDFPGNIRELENILEYAFILCSSGFIQVEHLPEYLQPNQPAPPSAHDAASSPRTLEDIKCKAVMDALARNKGKKMQTCRELGISKDTLRRMLARCSQASAPHNQNRNQGHKS</sequence>
<dbReference type="GO" id="GO:0043565">
    <property type="term" value="F:sequence-specific DNA binding"/>
    <property type="evidence" value="ECO:0007669"/>
    <property type="project" value="InterPro"/>
</dbReference>
<dbReference type="PROSITE" id="PS00688">
    <property type="entry name" value="SIGMA54_INTERACT_3"/>
    <property type="match status" value="1"/>
</dbReference>
<keyword evidence="2" id="KW-0067">ATP-binding</keyword>
<dbReference type="PROSITE" id="PS50045">
    <property type="entry name" value="SIGMA54_INTERACT_4"/>
    <property type="match status" value="1"/>
</dbReference>
<keyword evidence="5" id="KW-0804">Transcription</keyword>
<dbReference type="RefSeq" id="WP_069858954.1">
    <property type="nucleotide sequence ID" value="NZ_BDFE01000016.1"/>
</dbReference>
<gene>
    <name evidence="9" type="ORF">DPF_1644</name>
</gene>
<dbReference type="Gene3D" id="1.10.10.60">
    <property type="entry name" value="Homeodomain-like"/>
    <property type="match status" value="1"/>
</dbReference>
<dbReference type="PROSITE" id="PS50113">
    <property type="entry name" value="PAC"/>
    <property type="match status" value="1"/>
</dbReference>
<organism evidence="9 10">
    <name type="scientific">Desulfoplanes formicivorans</name>
    <dbReference type="NCBI Taxonomy" id="1592317"/>
    <lineage>
        <taxon>Bacteria</taxon>
        <taxon>Pseudomonadati</taxon>
        <taxon>Thermodesulfobacteriota</taxon>
        <taxon>Desulfovibrionia</taxon>
        <taxon>Desulfovibrionales</taxon>
        <taxon>Desulfoplanaceae</taxon>
        <taxon>Desulfoplanes</taxon>
    </lineage>
</organism>
<dbReference type="SMART" id="SM00091">
    <property type="entry name" value="PAS"/>
    <property type="match status" value="1"/>
</dbReference>
<evidence type="ECO:0000256" key="1">
    <source>
        <dbReference type="ARBA" id="ARBA00022741"/>
    </source>
</evidence>
<dbReference type="PROSITE" id="PS00675">
    <property type="entry name" value="SIGMA54_INTERACT_1"/>
    <property type="match status" value="1"/>
</dbReference>
<dbReference type="InterPro" id="IPR002078">
    <property type="entry name" value="Sigma_54_int"/>
</dbReference>
<dbReference type="STRING" id="1592317.DPF_1644"/>
<dbReference type="InterPro" id="IPR009057">
    <property type="entry name" value="Homeodomain-like_sf"/>
</dbReference>
<dbReference type="InterPro" id="IPR025662">
    <property type="entry name" value="Sigma_54_int_dom_ATP-bd_1"/>
</dbReference>
<dbReference type="InterPro" id="IPR058031">
    <property type="entry name" value="AAA_lid_NorR"/>
</dbReference>
<dbReference type="OrthoDB" id="9763792at2"/>
<dbReference type="InterPro" id="IPR000700">
    <property type="entry name" value="PAS-assoc_C"/>
</dbReference>
<dbReference type="PANTHER" id="PTHR32071">
    <property type="entry name" value="TRANSCRIPTIONAL REGULATORY PROTEIN"/>
    <property type="match status" value="1"/>
</dbReference>
<dbReference type="FunFam" id="3.40.50.300:FF:000006">
    <property type="entry name" value="DNA-binding transcriptional regulator NtrC"/>
    <property type="match status" value="1"/>
</dbReference>
<dbReference type="InterPro" id="IPR025944">
    <property type="entry name" value="Sigma_54_int_dom_CS"/>
</dbReference>
<keyword evidence="10" id="KW-1185">Reference proteome</keyword>
<evidence type="ECO:0000313" key="9">
    <source>
        <dbReference type="EMBL" id="GAU08925.1"/>
    </source>
</evidence>
<evidence type="ECO:0000256" key="2">
    <source>
        <dbReference type="ARBA" id="ARBA00022840"/>
    </source>
</evidence>
<keyword evidence="1" id="KW-0547">Nucleotide-binding</keyword>
<dbReference type="SUPFAM" id="SSF52540">
    <property type="entry name" value="P-loop containing nucleoside triphosphate hydrolases"/>
    <property type="match status" value="1"/>
</dbReference>
<dbReference type="GO" id="GO:0006355">
    <property type="term" value="P:regulation of DNA-templated transcription"/>
    <property type="evidence" value="ECO:0007669"/>
    <property type="project" value="InterPro"/>
</dbReference>
<dbReference type="Gene3D" id="1.10.8.60">
    <property type="match status" value="1"/>
</dbReference>
<protein>
    <submittedName>
        <fullName evidence="9">Fis family transcriptional regulator</fullName>
    </submittedName>
</protein>
<accession>A0A194AI70</accession>
<dbReference type="InterPro" id="IPR035965">
    <property type="entry name" value="PAS-like_dom_sf"/>
</dbReference>
<dbReference type="CDD" id="cd00009">
    <property type="entry name" value="AAA"/>
    <property type="match status" value="1"/>
</dbReference>
<reference evidence="10" key="1">
    <citation type="submission" date="2016-06" db="EMBL/GenBank/DDBJ databases">
        <title>Draft genome sequence of Desulfoplanes formicivorans strain Pf12B.</title>
        <authorList>
            <person name="Watanabe M."/>
            <person name="Kojima H."/>
            <person name="Fukui M."/>
        </authorList>
    </citation>
    <scope>NUCLEOTIDE SEQUENCE [LARGE SCALE GENOMIC DNA]</scope>
    <source>
        <strain evidence="10">Pf12B</strain>
    </source>
</reference>
<evidence type="ECO:0000256" key="3">
    <source>
        <dbReference type="ARBA" id="ARBA00023015"/>
    </source>
</evidence>
<dbReference type="SUPFAM" id="SSF46689">
    <property type="entry name" value="Homeodomain-like"/>
    <property type="match status" value="1"/>
</dbReference>
<dbReference type="GO" id="GO:0005524">
    <property type="term" value="F:ATP binding"/>
    <property type="evidence" value="ECO:0007669"/>
    <property type="project" value="UniProtKB-KW"/>
</dbReference>
<feature type="domain" description="PAC" evidence="8">
    <location>
        <begin position="78"/>
        <end position="130"/>
    </location>
</feature>
<dbReference type="InterPro" id="IPR000014">
    <property type="entry name" value="PAS"/>
</dbReference>
<evidence type="ECO:0000313" key="10">
    <source>
        <dbReference type="Proteomes" id="UP000095200"/>
    </source>
</evidence>
<evidence type="ECO:0000256" key="5">
    <source>
        <dbReference type="ARBA" id="ARBA00023163"/>
    </source>
</evidence>
<dbReference type="InterPro" id="IPR027417">
    <property type="entry name" value="P-loop_NTPase"/>
</dbReference>
<keyword evidence="4" id="KW-0238">DNA-binding</keyword>
<keyword evidence="3" id="KW-0805">Transcription regulation</keyword>
<dbReference type="Pfam" id="PF00158">
    <property type="entry name" value="Sigma54_activat"/>
    <property type="match status" value="1"/>
</dbReference>
<dbReference type="Pfam" id="PF13426">
    <property type="entry name" value="PAS_9"/>
    <property type="match status" value="1"/>
</dbReference>
<dbReference type="Pfam" id="PF25601">
    <property type="entry name" value="AAA_lid_14"/>
    <property type="match status" value="1"/>
</dbReference>
<dbReference type="SUPFAM" id="SSF55785">
    <property type="entry name" value="PYP-like sensor domain (PAS domain)"/>
    <property type="match status" value="1"/>
</dbReference>
<dbReference type="PROSITE" id="PS50112">
    <property type="entry name" value="PAS"/>
    <property type="match status" value="1"/>
</dbReference>
<dbReference type="PANTHER" id="PTHR32071:SF57">
    <property type="entry name" value="C4-DICARBOXYLATE TRANSPORT TRANSCRIPTIONAL REGULATORY PROTEIN DCTD"/>
    <property type="match status" value="1"/>
</dbReference>
<dbReference type="Gene3D" id="3.30.450.20">
    <property type="entry name" value="PAS domain"/>
    <property type="match status" value="1"/>
</dbReference>
<dbReference type="NCBIfam" id="TIGR00229">
    <property type="entry name" value="sensory_box"/>
    <property type="match status" value="1"/>
</dbReference>
<dbReference type="PROSITE" id="PS00676">
    <property type="entry name" value="SIGMA54_INTERACT_2"/>
    <property type="match status" value="1"/>
</dbReference>
<dbReference type="InterPro" id="IPR003593">
    <property type="entry name" value="AAA+_ATPase"/>
</dbReference>
<dbReference type="Proteomes" id="UP000095200">
    <property type="component" value="Unassembled WGS sequence"/>
</dbReference>
<evidence type="ECO:0000259" key="8">
    <source>
        <dbReference type="PROSITE" id="PS50113"/>
    </source>
</evidence>
<dbReference type="InterPro" id="IPR002197">
    <property type="entry name" value="HTH_Fis"/>
</dbReference>
<dbReference type="Gene3D" id="3.40.50.300">
    <property type="entry name" value="P-loop containing nucleotide triphosphate hydrolases"/>
    <property type="match status" value="1"/>
</dbReference>
<feature type="domain" description="PAS" evidence="7">
    <location>
        <begin position="12"/>
        <end position="50"/>
    </location>
</feature>
<dbReference type="CDD" id="cd00130">
    <property type="entry name" value="PAS"/>
    <property type="match status" value="1"/>
</dbReference>
<evidence type="ECO:0000256" key="4">
    <source>
        <dbReference type="ARBA" id="ARBA00023125"/>
    </source>
</evidence>
<dbReference type="AlphaFoldDB" id="A0A194AI70"/>
<dbReference type="InterPro" id="IPR025943">
    <property type="entry name" value="Sigma_54_int_dom_ATP-bd_2"/>
</dbReference>
<evidence type="ECO:0000259" key="7">
    <source>
        <dbReference type="PROSITE" id="PS50112"/>
    </source>
</evidence>
<dbReference type="Pfam" id="PF02954">
    <property type="entry name" value="HTH_8"/>
    <property type="match status" value="1"/>
</dbReference>
<dbReference type="SMART" id="SM00382">
    <property type="entry name" value="AAA"/>
    <property type="match status" value="1"/>
</dbReference>